<organism evidence="1 2">
    <name type="scientific">Blautia producta</name>
    <dbReference type="NCBI Taxonomy" id="33035"/>
    <lineage>
        <taxon>Bacteria</taxon>
        <taxon>Bacillati</taxon>
        <taxon>Bacillota</taxon>
        <taxon>Clostridia</taxon>
        <taxon>Lachnospirales</taxon>
        <taxon>Lachnospiraceae</taxon>
        <taxon>Blautia</taxon>
    </lineage>
</organism>
<keyword evidence="2" id="KW-1185">Reference proteome</keyword>
<gene>
    <name evidence="1" type="ORF">BLCOC_01040</name>
</gene>
<name>A0ABZ0U950_9FIRM</name>
<proteinExistence type="predicted"/>
<dbReference type="EMBL" id="CP136422">
    <property type="protein sequence ID" value="WPX71781.1"/>
    <property type="molecule type" value="Genomic_DNA"/>
</dbReference>
<protein>
    <submittedName>
        <fullName evidence="1">Uncharacterized protein</fullName>
    </submittedName>
</protein>
<sequence>MINLSALTTMVSVTTINYSGLYSSNVTWKFRTIRTANPPRNLRYKKRQKDIYESEISEGFISDATD</sequence>
<evidence type="ECO:0000313" key="1">
    <source>
        <dbReference type="EMBL" id="WPX71781.1"/>
    </source>
</evidence>
<dbReference type="Proteomes" id="UP001325248">
    <property type="component" value="Chromosome"/>
</dbReference>
<reference evidence="1" key="1">
    <citation type="submission" date="2023-10" db="EMBL/GenBank/DDBJ databases">
        <title>Genome sequence of Blautia coccoides DSM 935.</title>
        <authorList>
            <person name="Boeer T."/>
            <person name="Bengelsdorf F.R."/>
            <person name="Daniel R."/>
            <person name="Poehlein A."/>
        </authorList>
    </citation>
    <scope>NUCLEOTIDE SEQUENCE [LARGE SCALE GENOMIC DNA]</scope>
    <source>
        <strain evidence="1">DSM 935</strain>
    </source>
</reference>
<accession>A0ABZ0U950</accession>
<evidence type="ECO:0000313" key="2">
    <source>
        <dbReference type="Proteomes" id="UP001325248"/>
    </source>
</evidence>